<comment type="similarity">
    <text evidence="2">Belongs to the MGMT family.</text>
</comment>
<dbReference type="InterPro" id="IPR036217">
    <property type="entry name" value="MethylDNA_cys_MeTrfase_DNAb"/>
</dbReference>
<reference evidence="11" key="1">
    <citation type="submission" date="2016-10" db="EMBL/GenBank/DDBJ databases">
        <authorList>
            <person name="Varghese N."/>
            <person name="Submissions S."/>
        </authorList>
    </citation>
    <scope>NUCLEOTIDE SEQUENCE [LARGE SCALE GENOMIC DNA]</scope>
    <source>
        <strain evidence="11">CGMCC 1.10971</strain>
    </source>
</reference>
<evidence type="ECO:0000256" key="3">
    <source>
        <dbReference type="ARBA" id="ARBA00011918"/>
    </source>
</evidence>
<keyword evidence="7" id="KW-0234">DNA repair</keyword>
<dbReference type="PANTHER" id="PTHR10815:SF5">
    <property type="entry name" value="METHYLATED-DNA--PROTEIN-CYSTEINE METHYLTRANSFERASE"/>
    <property type="match status" value="1"/>
</dbReference>
<dbReference type="STRING" id="1045558.SAMN05216175_101408"/>
<name>A0A1I2M5K2_9GAMM</name>
<dbReference type="FunFam" id="1.10.10.10:FF:000214">
    <property type="entry name" value="Methylated-DNA--protein-cysteine methyltransferase"/>
    <property type="match status" value="1"/>
</dbReference>
<keyword evidence="5 10" id="KW-0808">Transferase</keyword>
<protein>
    <recommendedName>
        <fullName evidence="3">methylated-DNA--[protein]-cysteine S-methyltransferase</fullName>
        <ecNumber evidence="3">2.1.1.63</ecNumber>
    </recommendedName>
</protein>
<dbReference type="GO" id="GO:0003908">
    <property type="term" value="F:methylated-DNA-[protein]-cysteine S-methyltransferase activity"/>
    <property type="evidence" value="ECO:0007669"/>
    <property type="project" value="UniProtKB-EC"/>
</dbReference>
<evidence type="ECO:0000256" key="1">
    <source>
        <dbReference type="ARBA" id="ARBA00001286"/>
    </source>
</evidence>
<dbReference type="InterPro" id="IPR036388">
    <property type="entry name" value="WH-like_DNA-bd_sf"/>
</dbReference>
<keyword evidence="11" id="KW-1185">Reference proteome</keyword>
<dbReference type="PROSITE" id="PS00374">
    <property type="entry name" value="MGMT"/>
    <property type="match status" value="1"/>
</dbReference>
<dbReference type="GO" id="GO:0032259">
    <property type="term" value="P:methylation"/>
    <property type="evidence" value="ECO:0007669"/>
    <property type="project" value="UniProtKB-KW"/>
</dbReference>
<evidence type="ECO:0000256" key="6">
    <source>
        <dbReference type="ARBA" id="ARBA00022763"/>
    </source>
</evidence>
<keyword evidence="6" id="KW-0227">DNA damage</keyword>
<sequence>MTHYRRWAGPFGEMLATEEDQAITGCYCIGQKYQPSIAPQWKEDPLSPLLLQLEEQLDDYSQHPEHAFALPLAPGGTLFQQSVWLALQQIPTGQTRYYQQLADSIGRPQSARSVAAAIGRNPILILIPCHRVIGKNGSLTGFAAGLELKQHLLHIENQAALTNAYSH</sequence>
<dbReference type="Pfam" id="PF01035">
    <property type="entry name" value="DNA_binding_1"/>
    <property type="match status" value="1"/>
</dbReference>
<keyword evidence="4 10" id="KW-0489">Methyltransferase</keyword>
<dbReference type="Gene3D" id="3.30.160.70">
    <property type="entry name" value="Methylated DNA-protein cysteine methyltransferase domain"/>
    <property type="match status" value="1"/>
</dbReference>
<dbReference type="RefSeq" id="WP_090723689.1">
    <property type="nucleotide sequence ID" value="NZ_FOOU01000001.1"/>
</dbReference>
<dbReference type="InterPro" id="IPR001497">
    <property type="entry name" value="MethylDNA_cys_MeTrfase_AS"/>
</dbReference>
<dbReference type="InterPro" id="IPR036631">
    <property type="entry name" value="MGMT_N_sf"/>
</dbReference>
<evidence type="ECO:0000256" key="2">
    <source>
        <dbReference type="ARBA" id="ARBA00008711"/>
    </source>
</evidence>
<comment type="catalytic activity">
    <reaction evidence="8">
        <text>a 6-O-methyl-2'-deoxyguanosine in DNA + L-cysteinyl-[protein] = S-methyl-L-cysteinyl-[protein] + a 2'-deoxyguanosine in DNA</text>
        <dbReference type="Rhea" id="RHEA:24000"/>
        <dbReference type="Rhea" id="RHEA-COMP:10131"/>
        <dbReference type="Rhea" id="RHEA-COMP:10132"/>
        <dbReference type="Rhea" id="RHEA-COMP:11367"/>
        <dbReference type="Rhea" id="RHEA-COMP:11368"/>
        <dbReference type="ChEBI" id="CHEBI:29950"/>
        <dbReference type="ChEBI" id="CHEBI:82612"/>
        <dbReference type="ChEBI" id="CHEBI:85445"/>
        <dbReference type="ChEBI" id="CHEBI:85448"/>
        <dbReference type="EC" id="2.1.1.63"/>
    </reaction>
</comment>
<dbReference type="GO" id="GO:0006281">
    <property type="term" value="P:DNA repair"/>
    <property type="evidence" value="ECO:0007669"/>
    <property type="project" value="UniProtKB-KW"/>
</dbReference>
<evidence type="ECO:0000259" key="9">
    <source>
        <dbReference type="Pfam" id="PF01035"/>
    </source>
</evidence>
<dbReference type="AlphaFoldDB" id="A0A1I2M5K2"/>
<organism evidence="10 11">
    <name type="scientific">Neptunomonas qingdaonensis</name>
    <dbReference type="NCBI Taxonomy" id="1045558"/>
    <lineage>
        <taxon>Bacteria</taxon>
        <taxon>Pseudomonadati</taxon>
        <taxon>Pseudomonadota</taxon>
        <taxon>Gammaproteobacteria</taxon>
        <taxon>Oceanospirillales</taxon>
        <taxon>Oceanospirillaceae</taxon>
        <taxon>Neptunomonas</taxon>
    </lineage>
</organism>
<evidence type="ECO:0000313" key="11">
    <source>
        <dbReference type="Proteomes" id="UP000198623"/>
    </source>
</evidence>
<dbReference type="Proteomes" id="UP000198623">
    <property type="component" value="Unassembled WGS sequence"/>
</dbReference>
<gene>
    <name evidence="10" type="ORF">SAMN05216175_101408</name>
</gene>
<evidence type="ECO:0000256" key="8">
    <source>
        <dbReference type="ARBA" id="ARBA00049348"/>
    </source>
</evidence>
<dbReference type="CDD" id="cd06445">
    <property type="entry name" value="ATase"/>
    <property type="match status" value="1"/>
</dbReference>
<dbReference type="EC" id="2.1.1.63" evidence="3"/>
<evidence type="ECO:0000313" key="10">
    <source>
        <dbReference type="EMBL" id="SFF86140.1"/>
    </source>
</evidence>
<evidence type="ECO:0000256" key="5">
    <source>
        <dbReference type="ARBA" id="ARBA00022679"/>
    </source>
</evidence>
<dbReference type="InterPro" id="IPR014048">
    <property type="entry name" value="MethylDNA_cys_MeTrfase_DNA-bd"/>
</dbReference>
<evidence type="ECO:0000256" key="7">
    <source>
        <dbReference type="ARBA" id="ARBA00023204"/>
    </source>
</evidence>
<dbReference type="Gene3D" id="1.10.10.10">
    <property type="entry name" value="Winged helix-like DNA-binding domain superfamily/Winged helix DNA-binding domain"/>
    <property type="match status" value="1"/>
</dbReference>
<accession>A0A1I2M5K2</accession>
<dbReference type="NCBIfam" id="TIGR00589">
    <property type="entry name" value="ogt"/>
    <property type="match status" value="1"/>
</dbReference>
<feature type="domain" description="Methylated-DNA-[protein]-cysteine S-methyltransferase DNA binding" evidence="9">
    <location>
        <begin position="79"/>
        <end position="157"/>
    </location>
</feature>
<proteinExistence type="inferred from homology"/>
<dbReference type="OrthoDB" id="9811249at2"/>
<dbReference type="PANTHER" id="PTHR10815">
    <property type="entry name" value="METHYLATED-DNA--PROTEIN-CYSTEINE METHYLTRANSFERASE"/>
    <property type="match status" value="1"/>
</dbReference>
<evidence type="ECO:0000256" key="4">
    <source>
        <dbReference type="ARBA" id="ARBA00022603"/>
    </source>
</evidence>
<dbReference type="SUPFAM" id="SSF53155">
    <property type="entry name" value="Methylated DNA-protein cysteine methyltransferase domain"/>
    <property type="match status" value="1"/>
</dbReference>
<dbReference type="EMBL" id="FOOU01000001">
    <property type="protein sequence ID" value="SFF86140.1"/>
    <property type="molecule type" value="Genomic_DNA"/>
</dbReference>
<dbReference type="SUPFAM" id="SSF46767">
    <property type="entry name" value="Methylated DNA-protein cysteine methyltransferase, C-terminal domain"/>
    <property type="match status" value="1"/>
</dbReference>
<comment type="catalytic activity">
    <reaction evidence="1">
        <text>a 4-O-methyl-thymidine in DNA + L-cysteinyl-[protein] = a thymidine in DNA + S-methyl-L-cysteinyl-[protein]</text>
        <dbReference type="Rhea" id="RHEA:53428"/>
        <dbReference type="Rhea" id="RHEA-COMP:10131"/>
        <dbReference type="Rhea" id="RHEA-COMP:10132"/>
        <dbReference type="Rhea" id="RHEA-COMP:13555"/>
        <dbReference type="Rhea" id="RHEA-COMP:13556"/>
        <dbReference type="ChEBI" id="CHEBI:29950"/>
        <dbReference type="ChEBI" id="CHEBI:82612"/>
        <dbReference type="ChEBI" id="CHEBI:137386"/>
        <dbReference type="ChEBI" id="CHEBI:137387"/>
        <dbReference type="EC" id="2.1.1.63"/>
    </reaction>
</comment>